<feature type="non-terminal residue" evidence="1">
    <location>
        <position position="1"/>
    </location>
</feature>
<proteinExistence type="predicted"/>
<feature type="non-terminal residue" evidence="1">
    <location>
        <position position="79"/>
    </location>
</feature>
<reference evidence="1" key="1">
    <citation type="submission" date="2011-08" db="EMBL/GenBank/DDBJ databases">
        <authorList>
            <person name="Zhou J."/>
        </authorList>
    </citation>
    <scope>NUCLEOTIDE SEQUENCE</scope>
    <source>
        <strain evidence="1">AsmCX</strain>
    </source>
</reference>
<evidence type="ECO:0000313" key="1">
    <source>
        <dbReference type="EMBL" id="CCD17858.1"/>
    </source>
</evidence>
<reference evidence="1" key="2">
    <citation type="submission" date="2011-11" db="EMBL/GenBank/DDBJ databases">
        <title>Unique features of odorant binding proteins revealed by genome annotation and comparative analyses of the parasitoid wasp Nasonia vitripennis.</title>
        <authorList>
            <person name="Zhou J.J."/>
            <person name="Vieira F.G."/>
            <person name="Foret S."/>
            <person name="He X.L."/>
            <person name="Rozas J."/>
            <person name="Field L.M."/>
        </authorList>
    </citation>
    <scope>NUCLEOTIDE SEQUENCE</scope>
    <source>
        <strain evidence="1">AsmCX</strain>
    </source>
</reference>
<organism evidence="1">
    <name type="scientific">Nasonia vitripennis</name>
    <name type="common">Parasitic wasp</name>
    <dbReference type="NCBI Taxonomy" id="7425"/>
    <lineage>
        <taxon>Eukaryota</taxon>
        <taxon>Metazoa</taxon>
        <taxon>Ecdysozoa</taxon>
        <taxon>Arthropoda</taxon>
        <taxon>Hexapoda</taxon>
        <taxon>Insecta</taxon>
        <taxon>Pterygota</taxon>
        <taxon>Neoptera</taxon>
        <taxon>Endopterygota</taxon>
        <taxon>Hymenoptera</taxon>
        <taxon>Apocrita</taxon>
        <taxon>Proctotrupomorpha</taxon>
        <taxon>Chalcidoidea</taxon>
        <taxon>Pteromalidae</taxon>
        <taxon>Pteromalinae</taxon>
        <taxon>Nasonia</taxon>
    </lineage>
</organism>
<sequence length="79" mass="8857">VTTNNDLFKIKDAKVVSNVAFDMAKEDTRSSSDKDTQEKVNMCIEKAHQEANECDVTYVFLDCLADGLIMAKKQVVNIK</sequence>
<dbReference type="AlphaFoldDB" id="G8B1U4"/>
<name>G8B1U4_NASVI</name>
<dbReference type="EMBL" id="HE578274">
    <property type="protein sequence ID" value="CCD17858.1"/>
    <property type="molecule type" value="Genomic_DNA"/>
</dbReference>
<accession>G8B1U4</accession>
<gene>
    <name evidence="1" type="primary">OBP89</name>
</gene>
<protein>
    <submittedName>
        <fullName evidence="1">Putative odorant binding protein 89</fullName>
    </submittedName>
</protein>